<evidence type="ECO:0008006" key="3">
    <source>
        <dbReference type="Google" id="ProtNLM"/>
    </source>
</evidence>
<dbReference type="Gene3D" id="3.40.1380.20">
    <property type="entry name" value="Pyruvate kinase, C-terminal domain"/>
    <property type="match status" value="1"/>
</dbReference>
<dbReference type="EMBL" id="BGPR01094455">
    <property type="protein sequence ID" value="GBM34792.1"/>
    <property type="molecule type" value="Genomic_DNA"/>
</dbReference>
<accession>A0A4Y2EZU8</accession>
<dbReference type="AlphaFoldDB" id="A0A4Y2EZU8"/>
<dbReference type="Proteomes" id="UP000499080">
    <property type="component" value="Unassembled WGS sequence"/>
</dbReference>
<protein>
    <recommendedName>
        <fullName evidence="3">Pyruvate kinase C-terminal domain-containing protein</fullName>
    </recommendedName>
</protein>
<name>A0A4Y2EZU8_ARAVE</name>
<gene>
    <name evidence="1" type="ORF">AVEN_232796_1</name>
</gene>
<evidence type="ECO:0000313" key="1">
    <source>
        <dbReference type="EMBL" id="GBM34792.1"/>
    </source>
</evidence>
<proteinExistence type="predicted"/>
<sequence>MQAERRRGIKSIRSPMTFCGRSCHNLCNWAVNSPVFRDGCSCLQRTSQTCSIAERSGDLAGHGTEKLPEWEEDKDRQIMYAVECGKKRGIFKNGEIVVIVSGSRHGPDTTNAIRFYTVE</sequence>
<evidence type="ECO:0000313" key="2">
    <source>
        <dbReference type="Proteomes" id="UP000499080"/>
    </source>
</evidence>
<reference evidence="1 2" key="1">
    <citation type="journal article" date="2019" name="Sci. Rep.">
        <title>Orb-weaving spider Araneus ventricosus genome elucidates the spidroin gene catalogue.</title>
        <authorList>
            <person name="Kono N."/>
            <person name="Nakamura H."/>
            <person name="Ohtoshi R."/>
            <person name="Moran D.A.P."/>
            <person name="Shinohara A."/>
            <person name="Yoshida Y."/>
            <person name="Fujiwara M."/>
            <person name="Mori M."/>
            <person name="Tomita M."/>
            <person name="Arakawa K."/>
        </authorList>
    </citation>
    <scope>NUCLEOTIDE SEQUENCE [LARGE SCALE GENOMIC DNA]</scope>
</reference>
<dbReference type="SUPFAM" id="SSF52935">
    <property type="entry name" value="PK C-terminal domain-like"/>
    <property type="match status" value="1"/>
</dbReference>
<dbReference type="InterPro" id="IPR036918">
    <property type="entry name" value="Pyrv_Knase_C_sf"/>
</dbReference>
<comment type="caution">
    <text evidence="1">The sequence shown here is derived from an EMBL/GenBank/DDBJ whole genome shotgun (WGS) entry which is preliminary data.</text>
</comment>
<keyword evidence="2" id="KW-1185">Reference proteome</keyword>
<organism evidence="1 2">
    <name type="scientific">Araneus ventricosus</name>
    <name type="common">Orbweaver spider</name>
    <name type="synonym">Epeira ventricosa</name>
    <dbReference type="NCBI Taxonomy" id="182803"/>
    <lineage>
        <taxon>Eukaryota</taxon>
        <taxon>Metazoa</taxon>
        <taxon>Ecdysozoa</taxon>
        <taxon>Arthropoda</taxon>
        <taxon>Chelicerata</taxon>
        <taxon>Arachnida</taxon>
        <taxon>Araneae</taxon>
        <taxon>Araneomorphae</taxon>
        <taxon>Entelegynae</taxon>
        <taxon>Araneoidea</taxon>
        <taxon>Araneidae</taxon>
        <taxon>Araneus</taxon>
    </lineage>
</organism>